<proteinExistence type="inferred from homology"/>
<evidence type="ECO:0000313" key="9">
    <source>
        <dbReference type="EMBL" id="KAF4850633.1"/>
    </source>
</evidence>
<dbReference type="EMBL" id="QPMT01000045">
    <property type="protein sequence ID" value="KAF4850633.1"/>
    <property type="molecule type" value="Genomic_DNA"/>
</dbReference>
<keyword evidence="3 5" id="KW-0378">Hydrolase</keyword>
<dbReference type="SUPFAM" id="SSF52743">
    <property type="entry name" value="Subtilisin-like"/>
    <property type="match status" value="1"/>
</dbReference>
<dbReference type="Gene3D" id="3.40.50.200">
    <property type="entry name" value="Peptidase S8/S53 domain"/>
    <property type="match status" value="1"/>
</dbReference>
<dbReference type="InterPro" id="IPR000209">
    <property type="entry name" value="Peptidase_S8/S53_dom"/>
</dbReference>
<reference evidence="9" key="1">
    <citation type="submission" date="2019-06" db="EMBL/GenBank/DDBJ databases">
        <authorList>
            <person name="Gan P."/>
            <person name="Shirasu K."/>
        </authorList>
    </citation>
    <scope>NUCLEOTIDE SEQUENCE [LARGE SCALE GENOMIC DNA]</scope>
    <source>
        <strain evidence="9">CAD2</strain>
    </source>
</reference>
<keyword evidence="10" id="KW-1185">Reference proteome</keyword>
<dbReference type="InterPro" id="IPR023828">
    <property type="entry name" value="Peptidase_S8_Ser-AS"/>
</dbReference>
<feature type="compositionally biased region" description="Low complexity" evidence="6">
    <location>
        <begin position="179"/>
        <end position="215"/>
    </location>
</feature>
<sequence length="897" mass="92867">MKFDAQRSLFVILSFLSLSAVASDLQGEPYHNAVPILRRATPVRNGTHTGSVAPSSSRRPSSLPPSSVPPSSVPPSSVPPSSTAPTTRPLTITSPPVSSAAPTSSAAPVTTTVSNGDTIVVPVGVVVVGGPGGGFFTIAGAAAGAAPVAVAAGASVIAGSSSGDKPDDPDDPNKPPSSVPEAPSSAPPSSATPPSSSSVAPTSTEAPTSTSSAVPNETPSPHLIYPKDGATDQDKKDFLALIDKDLGQGNYRVTEGRKVLFVAANITTTQRDTLIKNPLVGGAEPDEQYRNNNGASVLIKERDPSGDEVHEKWWTESLDKLGRIRKRAVVKQAGAPTELIMVSQPPGVDLKTLNTYAYDDSAGADITVYSLDSGYYTKNAEYTGMAVKPRWIFAGSQEEKPVENDLNPIGHGTCAGSKINGPKFGVAKQVNLVIVKARTDSSDTIDALDKIVEDVRSRKLQGKAIVNFSRCLLKDASEFNKNTMKQYVNEMIAEDIIVIAASGNDESNEVAQGKAKAADINTWPALMAEEGVPVINVGAVDNTGKNASFSQGGPHVHVMAPGVQIQCAANSYFSGTRKDSGTSYAAPAVAGLAAYILALGEYPELYEFGKVAANMQKLLMDMAYQRSPDGGRVIFNGQGAVCSRPGRSAKFKRQDLSGEACSVVSSTTALPSATPSPPPATTSNPPTATTAPPPPPPPPPAPKELFSLSEQVSAGTSACFPTNAFSATAGTTYGFSFDVSPDMIVSIETGSTDEGYHQSKGPWTGTFLAQSTSSVKICGSGGSGTLAFKITEEPSEAVKAPAGKEVFKLDEKVASGTTSCFPTTGLNIQEGNYGFSYTTSDGIEIQIGDDSSGPKYFTGNRASGAGLMYIDFSGGSISICATNNGGSEAPLSLTMTQ</sequence>
<feature type="region of interest" description="Disordered" evidence="6">
    <location>
        <begin position="667"/>
        <end position="704"/>
    </location>
</feature>
<feature type="compositionally biased region" description="Pro residues" evidence="6">
    <location>
        <begin position="62"/>
        <end position="78"/>
    </location>
</feature>
<evidence type="ECO:0000259" key="8">
    <source>
        <dbReference type="Pfam" id="PF00082"/>
    </source>
</evidence>
<keyword evidence="4 5" id="KW-0720">Serine protease</keyword>
<gene>
    <name evidence="9" type="primary">SP2</name>
    <name evidence="9" type="ORF">CGCSCA2_v011391</name>
</gene>
<feature type="active site" description="Charge relay system" evidence="5">
    <location>
        <position position="372"/>
    </location>
</feature>
<feature type="domain" description="Peptidase S8/S53" evidence="8">
    <location>
        <begin position="405"/>
        <end position="623"/>
    </location>
</feature>
<comment type="similarity">
    <text evidence="1 5">Belongs to the peptidase S8 family.</text>
</comment>
<dbReference type="PROSITE" id="PS00138">
    <property type="entry name" value="SUBTILASE_SER"/>
    <property type="match status" value="1"/>
</dbReference>
<dbReference type="PROSITE" id="PS51892">
    <property type="entry name" value="SUBTILASE"/>
    <property type="match status" value="1"/>
</dbReference>
<feature type="region of interest" description="Disordered" evidence="6">
    <location>
        <begin position="159"/>
        <end position="230"/>
    </location>
</feature>
<feature type="active site" description="Charge relay system" evidence="5">
    <location>
        <position position="583"/>
    </location>
</feature>
<feature type="compositionally biased region" description="Pro residues" evidence="6">
    <location>
        <begin position="691"/>
        <end position="702"/>
    </location>
</feature>
<feature type="chain" id="PRO_5040413821" evidence="7">
    <location>
        <begin position="23"/>
        <end position="897"/>
    </location>
</feature>
<keyword evidence="7" id="KW-0732">Signal</keyword>
<feature type="compositionally biased region" description="Low complexity" evidence="6">
    <location>
        <begin position="51"/>
        <end position="61"/>
    </location>
</feature>
<dbReference type="PRINTS" id="PR00723">
    <property type="entry name" value="SUBTILISIN"/>
</dbReference>
<evidence type="ECO:0000256" key="7">
    <source>
        <dbReference type="SAM" id="SignalP"/>
    </source>
</evidence>
<organism evidence="9 10">
    <name type="scientific">Colletotrichum siamense</name>
    <name type="common">Anthracnose fungus</name>
    <dbReference type="NCBI Taxonomy" id="690259"/>
    <lineage>
        <taxon>Eukaryota</taxon>
        <taxon>Fungi</taxon>
        <taxon>Dikarya</taxon>
        <taxon>Ascomycota</taxon>
        <taxon>Pezizomycotina</taxon>
        <taxon>Sordariomycetes</taxon>
        <taxon>Hypocreomycetidae</taxon>
        <taxon>Glomerellales</taxon>
        <taxon>Glomerellaceae</taxon>
        <taxon>Colletotrichum</taxon>
        <taxon>Colletotrichum gloeosporioides species complex</taxon>
    </lineage>
</organism>
<protein>
    <submittedName>
        <fullName evidence="9">Subtilisin-like protease 2</fullName>
    </submittedName>
</protein>
<evidence type="ECO:0000256" key="4">
    <source>
        <dbReference type="ARBA" id="ARBA00022825"/>
    </source>
</evidence>
<dbReference type="GO" id="GO:0004252">
    <property type="term" value="F:serine-type endopeptidase activity"/>
    <property type="evidence" value="ECO:0007669"/>
    <property type="project" value="UniProtKB-UniRule"/>
</dbReference>
<dbReference type="Proteomes" id="UP000711996">
    <property type="component" value="Unassembled WGS sequence"/>
</dbReference>
<evidence type="ECO:0000256" key="6">
    <source>
        <dbReference type="SAM" id="MobiDB-lite"/>
    </source>
</evidence>
<evidence type="ECO:0000256" key="1">
    <source>
        <dbReference type="ARBA" id="ARBA00011073"/>
    </source>
</evidence>
<dbReference type="OrthoDB" id="1896086at2759"/>
<dbReference type="PANTHER" id="PTHR43806">
    <property type="entry name" value="PEPTIDASE S8"/>
    <property type="match status" value="1"/>
</dbReference>
<evidence type="ECO:0000256" key="2">
    <source>
        <dbReference type="ARBA" id="ARBA00022670"/>
    </source>
</evidence>
<evidence type="ECO:0000313" key="10">
    <source>
        <dbReference type="Proteomes" id="UP000711996"/>
    </source>
</evidence>
<dbReference type="Pfam" id="PF00082">
    <property type="entry name" value="Peptidase_S8"/>
    <property type="match status" value="1"/>
</dbReference>
<name>A0A9P5BW33_COLSI</name>
<keyword evidence="2 5" id="KW-0645">Protease</keyword>
<dbReference type="AlphaFoldDB" id="A0A9P5BW33"/>
<dbReference type="GO" id="GO:0006508">
    <property type="term" value="P:proteolysis"/>
    <property type="evidence" value="ECO:0007669"/>
    <property type="project" value="UniProtKB-KW"/>
</dbReference>
<dbReference type="InterPro" id="IPR050131">
    <property type="entry name" value="Peptidase_S8_subtilisin-like"/>
</dbReference>
<evidence type="ECO:0000256" key="5">
    <source>
        <dbReference type="PROSITE-ProRule" id="PRU01240"/>
    </source>
</evidence>
<feature type="region of interest" description="Disordered" evidence="6">
    <location>
        <begin position="41"/>
        <end position="111"/>
    </location>
</feature>
<accession>A0A9P5BW33</accession>
<feature type="signal peptide" evidence="7">
    <location>
        <begin position="1"/>
        <end position="22"/>
    </location>
</feature>
<dbReference type="PANTHER" id="PTHR43806:SF11">
    <property type="entry name" value="CEREVISIN-RELATED"/>
    <property type="match status" value="1"/>
</dbReference>
<feature type="compositionally biased region" description="Low complexity" evidence="6">
    <location>
        <begin position="681"/>
        <end position="690"/>
    </location>
</feature>
<dbReference type="InterPro" id="IPR015500">
    <property type="entry name" value="Peptidase_S8_subtilisin-rel"/>
</dbReference>
<dbReference type="InterPro" id="IPR036852">
    <property type="entry name" value="Peptidase_S8/S53_dom_sf"/>
</dbReference>
<feature type="compositionally biased region" description="Low complexity" evidence="6">
    <location>
        <begin position="79"/>
        <end position="111"/>
    </location>
</feature>
<evidence type="ECO:0000256" key="3">
    <source>
        <dbReference type="ARBA" id="ARBA00022801"/>
    </source>
</evidence>
<feature type="active site" description="Charge relay system" evidence="5">
    <location>
        <position position="411"/>
    </location>
</feature>
<comment type="caution">
    <text evidence="9">The sequence shown here is derived from an EMBL/GenBank/DDBJ whole genome shotgun (WGS) entry which is preliminary data.</text>
</comment>